<dbReference type="EMBL" id="CAATHU010000020">
    <property type="protein sequence ID" value="VNQ30214.1"/>
    <property type="molecule type" value="Genomic_DNA"/>
</dbReference>
<keyword evidence="1" id="KW-0472">Membrane</keyword>
<keyword evidence="1" id="KW-1133">Transmembrane helix</keyword>
<name>A0A4J2BHQ6_STREE</name>
<feature type="transmembrane region" description="Helical" evidence="1">
    <location>
        <begin position="41"/>
        <end position="58"/>
    </location>
</feature>
<proteinExistence type="predicted"/>
<reference evidence="2" key="1">
    <citation type="submission" date="2019-04" db="EMBL/GenBank/DDBJ databases">
        <authorList>
            <consortium name="Pathogen Informatics"/>
        </authorList>
    </citation>
    <scope>NUCLEOTIDE SEQUENCE</scope>
    <source>
        <strain evidence="2">GPSC176</strain>
    </source>
</reference>
<protein>
    <submittedName>
        <fullName evidence="2">Radical SAM family protein</fullName>
    </submittedName>
</protein>
<organism evidence="2">
    <name type="scientific">Streptococcus pneumoniae</name>
    <dbReference type="NCBI Taxonomy" id="1313"/>
    <lineage>
        <taxon>Bacteria</taxon>
        <taxon>Bacillati</taxon>
        <taxon>Bacillota</taxon>
        <taxon>Bacilli</taxon>
        <taxon>Lactobacillales</taxon>
        <taxon>Streptococcaceae</taxon>
        <taxon>Streptococcus</taxon>
    </lineage>
</organism>
<dbReference type="AlphaFoldDB" id="A0A4J2BHQ6"/>
<sequence>MTKVSINNKIDANFIKIIPILYHKKRLMETRNRGIYKKVRLLRLWVIFVIMKVIKSYNTLNDYYRKLFGEKTFKVPIDAGFDCPNRDGTVAHGGCTFCTVSGSGDAIVAPEAPIREQFY</sequence>
<evidence type="ECO:0000256" key="1">
    <source>
        <dbReference type="SAM" id="Phobius"/>
    </source>
</evidence>
<keyword evidence="1" id="KW-0812">Transmembrane</keyword>
<accession>A0A4J2BHQ6</accession>
<gene>
    <name evidence="2" type="ORF">SAMEA2341614_01868</name>
</gene>
<evidence type="ECO:0000313" key="2">
    <source>
        <dbReference type="EMBL" id="VNQ30214.1"/>
    </source>
</evidence>